<evidence type="ECO:0000259" key="2">
    <source>
        <dbReference type="Pfam" id="PF22768"/>
    </source>
</evidence>
<feature type="domain" description="Siphovirus-type tail component C-terminal" evidence="2">
    <location>
        <begin position="398"/>
        <end position="477"/>
    </location>
</feature>
<feature type="domain" description="Siphovirus-type tail component RIFT-related" evidence="1">
    <location>
        <begin position="20"/>
        <end position="119"/>
    </location>
</feature>
<evidence type="ECO:0000313" key="5">
    <source>
        <dbReference type="Proteomes" id="UP001287282"/>
    </source>
</evidence>
<gene>
    <name evidence="3" type="ORF">RYX56_05340</name>
    <name evidence="4" type="ORF">RYX56_05680</name>
</gene>
<protein>
    <submittedName>
        <fullName evidence="3">Phage tail family protein</fullName>
    </submittedName>
</protein>
<sequence>MPFFNGINLREWVAVGEKSRSLAPPIENKLIEVPGRHGSYNFGHELGVRQISIPVNLLGDTREEMMEKAKDFAGVLITNEAKSLWFPDEPDVFYYAKLSGQTDMEEFVRSGKTTLIFICSDPFRYDMEETTEQFDDDQLTIMYNGTAEAKPIFKATIKEPSTHLSITNQEGKSISLGFPVSMEQEAVVRKELVFHDTMTSTSSWQTADRVDNGYVAGTMAADYHGFYPESFGDPIQPHKWQGPSLKKAIGTPLQDFEIDINIENMNVGFETGMVEIYLLDANNNTVGKIGLEDIWRGTEQMMAKSQLGGMNGFWAFQEFPSVGNEKGWNNFNGLLRIARIGRRWTMYVTKYSPTGIHRVRRWFGYTDFDERYTVPITQIQVATRSWPNRLPTQMKVKEIKGYRINEPQSELEVPYILLPGDQIEINTETSGLLLNGEPMIDLYDLSTEFFSLTQGLNQLELDPKGISDAKAKYRRRWY</sequence>
<proteinExistence type="predicted"/>
<evidence type="ECO:0000313" key="3">
    <source>
        <dbReference type="EMBL" id="MDV2683799.1"/>
    </source>
</evidence>
<dbReference type="InterPro" id="IPR006520">
    <property type="entry name" value="Dit_BPSPP_N"/>
</dbReference>
<name>A0ABU3X7E9_9BACI</name>
<evidence type="ECO:0000313" key="4">
    <source>
        <dbReference type="EMBL" id="MDV2683865.1"/>
    </source>
</evidence>
<dbReference type="RefSeq" id="WP_317121094.1">
    <property type="nucleotide sequence ID" value="NZ_JAWJBA010000001.1"/>
</dbReference>
<dbReference type="Proteomes" id="UP001287282">
    <property type="component" value="Unassembled WGS sequence"/>
</dbReference>
<dbReference type="NCBIfam" id="TIGR01633">
    <property type="entry name" value="phi3626_gp14_N"/>
    <property type="match status" value="1"/>
</dbReference>
<accession>A0ABU3X7E9</accession>
<dbReference type="InterPro" id="IPR008841">
    <property type="entry name" value="Siphovirus-type_tail_N"/>
</dbReference>
<dbReference type="EMBL" id="JAWJBA010000001">
    <property type="protein sequence ID" value="MDV2683865.1"/>
    <property type="molecule type" value="Genomic_DNA"/>
</dbReference>
<reference evidence="3 5" key="1">
    <citation type="submission" date="2023-10" db="EMBL/GenBank/DDBJ databases">
        <title>Screening of Alkalihalobacillus lindianensis BZ-TG-R113 and Its Alleviation of Salt Stress on Rapeseed Growth.</title>
        <authorList>
            <person name="Zhao B."/>
            <person name="Guo T."/>
        </authorList>
    </citation>
    <scope>NUCLEOTIDE SEQUENCE [LARGE SCALE GENOMIC DNA]</scope>
    <source>
        <strain evidence="3 5">BZ-TG-R113</strain>
    </source>
</reference>
<comment type="caution">
    <text evidence="3">The sequence shown here is derived from an EMBL/GenBank/DDBJ whole genome shotgun (WGS) entry which is preliminary data.</text>
</comment>
<evidence type="ECO:0000259" key="1">
    <source>
        <dbReference type="Pfam" id="PF05709"/>
    </source>
</evidence>
<dbReference type="InterPro" id="IPR054738">
    <property type="entry name" value="Siphovirus-type_tail_C"/>
</dbReference>
<dbReference type="Gene3D" id="2.40.30.200">
    <property type="match status" value="1"/>
</dbReference>
<organism evidence="3 5">
    <name type="scientific">Alkalihalophilus lindianensis</name>
    <dbReference type="NCBI Taxonomy" id="1630542"/>
    <lineage>
        <taxon>Bacteria</taxon>
        <taxon>Bacillati</taxon>
        <taxon>Bacillota</taxon>
        <taxon>Bacilli</taxon>
        <taxon>Bacillales</taxon>
        <taxon>Bacillaceae</taxon>
        <taxon>Alkalihalophilus</taxon>
    </lineage>
</organism>
<dbReference type="Pfam" id="PF05709">
    <property type="entry name" value="Sipho_tail"/>
    <property type="match status" value="1"/>
</dbReference>
<dbReference type="Pfam" id="PF22768">
    <property type="entry name" value="SPP1_Dit"/>
    <property type="match status" value="1"/>
</dbReference>
<dbReference type="EMBL" id="JAWJBA010000001">
    <property type="protein sequence ID" value="MDV2683799.1"/>
    <property type="molecule type" value="Genomic_DNA"/>
</dbReference>
<keyword evidence="5" id="KW-1185">Reference proteome</keyword>
<dbReference type="Gene3D" id="2.60.120.860">
    <property type="match status" value="2"/>
</dbReference>